<feature type="region of interest" description="Disordered" evidence="13">
    <location>
        <begin position="465"/>
        <end position="506"/>
    </location>
</feature>
<feature type="region of interest" description="Disordered" evidence="13">
    <location>
        <begin position="415"/>
        <end position="447"/>
    </location>
</feature>
<evidence type="ECO:0000256" key="11">
    <source>
        <dbReference type="ARBA" id="ARBA00023180"/>
    </source>
</evidence>
<keyword evidence="11" id="KW-0325">Glycoprotein</keyword>
<evidence type="ECO:0000256" key="5">
    <source>
        <dbReference type="ARBA" id="ARBA00022692"/>
    </source>
</evidence>
<dbReference type="GO" id="GO:0042832">
    <property type="term" value="P:defense response to protozoan"/>
    <property type="evidence" value="ECO:0007669"/>
    <property type="project" value="Ensembl"/>
</dbReference>
<keyword evidence="5" id="KW-0812">Transmembrane</keyword>
<dbReference type="PANTHER" id="PTHR23037">
    <property type="entry name" value="CYTOKINE RECEPTOR"/>
    <property type="match status" value="1"/>
</dbReference>
<dbReference type="PROSITE" id="PS01355">
    <property type="entry name" value="HEMATOPO_REC_S_F1"/>
    <property type="match status" value="1"/>
</dbReference>
<keyword evidence="8" id="KW-0472">Membrane</keyword>
<comment type="similarity">
    <text evidence="2">Belongs to the type I cytokine receptor family. Type 4 subfamily.</text>
</comment>
<feature type="signal peptide" evidence="14">
    <location>
        <begin position="1"/>
        <end position="25"/>
    </location>
</feature>
<evidence type="ECO:0000256" key="1">
    <source>
        <dbReference type="ARBA" id="ARBA00004479"/>
    </source>
</evidence>
<dbReference type="GeneTree" id="ENSGT00510000049182"/>
<dbReference type="Ensembl" id="ENSJJAT00000025469.1">
    <property type="protein sequence ID" value="ENSJJAP00000018936.1"/>
    <property type="gene ID" value="ENSJJAG00000020039.1"/>
</dbReference>
<evidence type="ECO:0000256" key="2">
    <source>
        <dbReference type="ARBA" id="ARBA00008280"/>
    </source>
</evidence>
<dbReference type="GO" id="GO:0120162">
    <property type="term" value="P:positive regulation of cold-induced thermogenesis"/>
    <property type="evidence" value="ECO:0007669"/>
    <property type="project" value="Ensembl"/>
</dbReference>
<dbReference type="GO" id="GO:0045630">
    <property type="term" value="P:positive regulation of T-helper 2 cell differentiation"/>
    <property type="evidence" value="ECO:0007669"/>
    <property type="project" value="Ensembl"/>
</dbReference>
<dbReference type="InterPro" id="IPR036116">
    <property type="entry name" value="FN3_sf"/>
</dbReference>
<gene>
    <name evidence="16" type="primary">Il4r</name>
</gene>
<evidence type="ECO:0000256" key="4">
    <source>
        <dbReference type="ARBA" id="ARBA00022553"/>
    </source>
</evidence>
<dbReference type="Pfam" id="PF00041">
    <property type="entry name" value="fn3"/>
    <property type="match status" value="1"/>
</dbReference>
<comment type="subcellular location">
    <subcellularLocation>
        <location evidence="1">Membrane</location>
        <topology evidence="1">Single-pass type I membrane protein</topology>
    </subcellularLocation>
</comment>
<evidence type="ECO:0000259" key="15">
    <source>
        <dbReference type="PROSITE" id="PS50853"/>
    </source>
</evidence>
<dbReference type="OMA" id="AVCVCHM"/>
<protein>
    <recommendedName>
        <fullName evidence="3">Interleukin-4 receptor subunit alpha</fullName>
    </recommendedName>
</protein>
<proteinExistence type="inferred from homology"/>
<dbReference type="Proteomes" id="UP000694385">
    <property type="component" value="Unassembled WGS sequence"/>
</dbReference>
<dbReference type="GO" id="GO:0016064">
    <property type="term" value="P:immunoglobulin mediated immune response"/>
    <property type="evidence" value="ECO:0007669"/>
    <property type="project" value="Ensembl"/>
</dbReference>
<dbReference type="PROSITE" id="PS50853">
    <property type="entry name" value="FN3"/>
    <property type="match status" value="1"/>
</dbReference>
<dbReference type="SUPFAM" id="SSF49265">
    <property type="entry name" value="Fibronectin type III"/>
    <property type="match status" value="2"/>
</dbReference>
<dbReference type="GO" id="GO:0002532">
    <property type="term" value="P:production of molecular mediator involved in inflammatory response"/>
    <property type="evidence" value="ECO:0007669"/>
    <property type="project" value="InterPro"/>
</dbReference>
<dbReference type="InterPro" id="IPR015319">
    <property type="entry name" value="IL-4_rcpt-alpha_N"/>
</dbReference>
<evidence type="ECO:0000256" key="3">
    <source>
        <dbReference type="ARBA" id="ARBA00018975"/>
    </source>
</evidence>
<dbReference type="GO" id="GO:0043032">
    <property type="term" value="P:positive regulation of macrophage activation"/>
    <property type="evidence" value="ECO:0007669"/>
    <property type="project" value="Ensembl"/>
</dbReference>
<keyword evidence="7" id="KW-1133">Transmembrane helix</keyword>
<dbReference type="GO" id="GO:0045063">
    <property type="term" value="P:T-helper 1 cell differentiation"/>
    <property type="evidence" value="ECO:0007669"/>
    <property type="project" value="Ensembl"/>
</dbReference>
<dbReference type="Gene3D" id="2.60.40.10">
    <property type="entry name" value="Immunoglobulins"/>
    <property type="match status" value="2"/>
</dbReference>
<accession>A0A8C5L314</accession>
<keyword evidence="4" id="KW-0597">Phosphoprotein</keyword>
<dbReference type="GO" id="GO:0045626">
    <property type="term" value="P:negative regulation of T-helper 1 cell differentiation"/>
    <property type="evidence" value="ECO:0007669"/>
    <property type="project" value="Ensembl"/>
</dbReference>
<feature type="region of interest" description="Disordered" evidence="13">
    <location>
        <begin position="360"/>
        <end position="389"/>
    </location>
</feature>
<feature type="compositionally biased region" description="Acidic residues" evidence="13">
    <location>
        <begin position="361"/>
        <end position="372"/>
    </location>
</feature>
<organism evidence="16 17">
    <name type="scientific">Jaculus jaculus</name>
    <name type="common">Lesser Egyptian jerboa</name>
    <dbReference type="NCBI Taxonomy" id="51337"/>
    <lineage>
        <taxon>Eukaryota</taxon>
        <taxon>Metazoa</taxon>
        <taxon>Chordata</taxon>
        <taxon>Craniata</taxon>
        <taxon>Vertebrata</taxon>
        <taxon>Euteleostomi</taxon>
        <taxon>Mammalia</taxon>
        <taxon>Eutheria</taxon>
        <taxon>Euarchontoglires</taxon>
        <taxon>Glires</taxon>
        <taxon>Rodentia</taxon>
        <taxon>Myomorpha</taxon>
        <taxon>Dipodoidea</taxon>
        <taxon>Dipodidae</taxon>
        <taxon>Dipodinae</taxon>
        <taxon>Jaculus</taxon>
    </lineage>
</organism>
<sequence>MGWLWSGCLSHVSCLILLWAAGSGSIEVLHEPTCFSDYLSVSTCEWQLDEAINCSAELRLSYWLDFDLAYLENHTCIPENSADKVCACHMLTEGLFQLDSYRLDLWAGQQLLWQGAFRPSDHVKPRAPGNLTVHNNISDAWLLTWSNPYPPNSHLYKHLAYLVNISREDNSADFTIHNVTYLEPSLRLEASTLKSGVFYQARVRAWAQKYSSAWSEWSPSIRWHNYYQPPLEQRLRLGVSVSCIIILVICLSCYLSITWIKKVWWDQIPTPARSPLVAIIIQDSQVRGCGRWKTCLTKLLPCFLEHDIQRDKDSPKTSRNRPLQGPGKPVWCPMEASGSVLWPESVNLSVVRCMELFEAPMESEEEEEEEADKGDLCVSPESSGGGFQEGRAGIVARLTEDLFVDLLGPEAGTLGKVCPSSPSGSPKQPFHLQPSPDSLTHGHSTTSPACTQVPIVIEDNPAYRSFSDFHNQSPSPEELASDPQWAGHPEEGSPPNPCVPQPSATTVLQTEPESWEQILRLTVLQHGTAAAPTPTPASGYREFMQVVKQGGVQDSGVADFGPSGEVGYKAFSSLLTSNALCMETAGAAADSGDGGYKPFQNLDPHPSPMPLFTFGLDTELPSNPPDLSQPSSTLECLDLEPAVKVADRQKPLCPTEQLPQPLGDDLGLGIVYSALTCHLCGHLKQHRGKEENGQVLIMSSPCCGCHCGDRRSLLESPFGALDPMAGGLLPKANLSPVLGPLLGVHGHHSSQTPKVEHLVPMEALGMTVS</sequence>
<evidence type="ECO:0000256" key="6">
    <source>
        <dbReference type="ARBA" id="ARBA00022729"/>
    </source>
</evidence>
<reference evidence="16" key="2">
    <citation type="submission" date="2025-09" db="UniProtKB">
        <authorList>
            <consortium name="Ensembl"/>
        </authorList>
    </citation>
    <scope>IDENTIFICATION</scope>
</reference>
<evidence type="ECO:0000256" key="13">
    <source>
        <dbReference type="SAM" id="MobiDB-lite"/>
    </source>
</evidence>
<dbReference type="GO" id="GO:1901741">
    <property type="term" value="P:positive regulation of myoblast fusion"/>
    <property type="evidence" value="ECO:0007669"/>
    <property type="project" value="Ensembl"/>
</dbReference>
<evidence type="ECO:0000256" key="12">
    <source>
        <dbReference type="ARBA" id="ARBA00025115"/>
    </source>
</evidence>
<dbReference type="GO" id="GO:0043235">
    <property type="term" value="C:receptor complex"/>
    <property type="evidence" value="ECO:0007669"/>
    <property type="project" value="Ensembl"/>
</dbReference>
<keyword evidence="10" id="KW-0675">Receptor</keyword>
<evidence type="ECO:0000256" key="7">
    <source>
        <dbReference type="ARBA" id="ARBA00022989"/>
    </source>
</evidence>
<dbReference type="GO" id="GO:0032722">
    <property type="term" value="P:positive regulation of chemokine production"/>
    <property type="evidence" value="ECO:0007669"/>
    <property type="project" value="Ensembl"/>
</dbReference>
<keyword evidence="9" id="KW-1015">Disulfide bond</keyword>
<evidence type="ECO:0000256" key="10">
    <source>
        <dbReference type="ARBA" id="ARBA00023170"/>
    </source>
</evidence>
<evidence type="ECO:0000313" key="16">
    <source>
        <dbReference type="Ensembl" id="ENSJJAP00000018936.1"/>
    </source>
</evidence>
<dbReference type="GO" id="GO:0002639">
    <property type="term" value="P:positive regulation of immunoglobulin production"/>
    <property type="evidence" value="ECO:0007669"/>
    <property type="project" value="Ensembl"/>
</dbReference>
<keyword evidence="17" id="KW-1185">Reference proteome</keyword>
<dbReference type="Pfam" id="PF09238">
    <property type="entry name" value="IL4Ra_N"/>
    <property type="match status" value="1"/>
</dbReference>
<dbReference type="AlphaFoldDB" id="A0A8C5L314"/>
<dbReference type="InterPro" id="IPR003961">
    <property type="entry name" value="FN3_dom"/>
</dbReference>
<keyword evidence="6 14" id="KW-0732">Signal</keyword>
<feature type="domain" description="Fibronectin type-III" evidence="15">
    <location>
        <begin position="127"/>
        <end position="226"/>
    </location>
</feature>
<feature type="chain" id="PRO_5034600156" description="Interleukin-4 receptor subunit alpha" evidence="14">
    <location>
        <begin position="26"/>
        <end position="769"/>
    </location>
</feature>
<dbReference type="GO" id="GO:0009897">
    <property type="term" value="C:external side of plasma membrane"/>
    <property type="evidence" value="ECO:0007669"/>
    <property type="project" value="TreeGrafter"/>
</dbReference>
<dbReference type="PANTHER" id="PTHR23037:SF32">
    <property type="entry name" value="INTERLEUKIN-4 RECEPTOR SUBUNIT ALPHA"/>
    <property type="match status" value="1"/>
</dbReference>
<evidence type="ECO:0000256" key="9">
    <source>
        <dbReference type="ARBA" id="ARBA00023157"/>
    </source>
</evidence>
<dbReference type="InterPro" id="IPR003531">
    <property type="entry name" value="Hempt_rcpt_S_F1_CS"/>
</dbReference>
<evidence type="ECO:0000256" key="14">
    <source>
        <dbReference type="SAM" id="SignalP"/>
    </source>
</evidence>
<name>A0A8C5L314_JACJA</name>
<dbReference type="InterPro" id="IPR013783">
    <property type="entry name" value="Ig-like_fold"/>
</dbReference>
<dbReference type="GO" id="GO:0043306">
    <property type="term" value="P:positive regulation of mast cell degranulation"/>
    <property type="evidence" value="ECO:0007669"/>
    <property type="project" value="Ensembl"/>
</dbReference>
<dbReference type="GO" id="GO:0045064">
    <property type="term" value="P:T-helper 2 cell differentiation"/>
    <property type="evidence" value="ECO:0007669"/>
    <property type="project" value="Ensembl"/>
</dbReference>
<comment type="function">
    <text evidence="12">Receptor for both interleukin 4 and interleukin 13. Couples to the JAK1/2/3-STAT6 pathway. The IL4 response is involved in promoting Th2 differentiation. The IL4/IL13 responses are involved in regulating IgE production and, chemokine and mucus production at sites of allergic inflammation. In certain cell types, can signal through activation of insulin receptor substrates, IRS1/IRS2.</text>
</comment>
<reference evidence="16" key="1">
    <citation type="submission" date="2025-08" db="UniProtKB">
        <authorList>
            <consortium name="Ensembl"/>
        </authorList>
    </citation>
    <scope>IDENTIFICATION</scope>
</reference>
<dbReference type="CDD" id="cd00063">
    <property type="entry name" value="FN3"/>
    <property type="match status" value="1"/>
</dbReference>
<dbReference type="GO" id="GO:0034451">
    <property type="term" value="C:centriolar satellite"/>
    <property type="evidence" value="ECO:0007669"/>
    <property type="project" value="Ensembl"/>
</dbReference>
<dbReference type="GO" id="GO:0004913">
    <property type="term" value="F:interleukin-4 receptor activity"/>
    <property type="evidence" value="ECO:0007669"/>
    <property type="project" value="Ensembl"/>
</dbReference>
<dbReference type="GO" id="GO:0005654">
    <property type="term" value="C:nucleoplasm"/>
    <property type="evidence" value="ECO:0007669"/>
    <property type="project" value="Ensembl"/>
</dbReference>
<feature type="compositionally biased region" description="Polar residues" evidence="13">
    <location>
        <begin position="435"/>
        <end position="447"/>
    </location>
</feature>
<evidence type="ECO:0000313" key="17">
    <source>
        <dbReference type="Proteomes" id="UP000694385"/>
    </source>
</evidence>
<evidence type="ECO:0000256" key="8">
    <source>
        <dbReference type="ARBA" id="ARBA00023136"/>
    </source>
</evidence>